<dbReference type="EMBL" id="SOZI01000150">
    <property type="protein sequence ID" value="TNY18206.1"/>
    <property type="molecule type" value="Genomic_DNA"/>
</dbReference>
<dbReference type="GO" id="GO:0005730">
    <property type="term" value="C:nucleolus"/>
    <property type="evidence" value="ECO:0007669"/>
    <property type="project" value="TreeGrafter"/>
</dbReference>
<evidence type="ECO:0000256" key="3">
    <source>
        <dbReference type="ARBA" id="ARBA00030932"/>
    </source>
</evidence>
<evidence type="ECO:0000256" key="1">
    <source>
        <dbReference type="ARBA" id="ARBA00016427"/>
    </source>
</evidence>
<keyword evidence="2" id="KW-0677">Repeat</keyword>
<feature type="compositionally biased region" description="Basic residues" evidence="6">
    <location>
        <begin position="1"/>
        <end position="11"/>
    </location>
</feature>
<name>A0A5C5FPN0_9BASI</name>
<dbReference type="GO" id="GO:0000480">
    <property type="term" value="P:endonucleolytic cleavage in 5'-ETS of tricistronic rRNA transcript (SSU-rRNA, 5.8S rRNA, LSU-rRNA)"/>
    <property type="evidence" value="ECO:0007669"/>
    <property type="project" value="TreeGrafter"/>
</dbReference>
<dbReference type="AlphaFoldDB" id="A0A5C5FPN0"/>
<dbReference type="OrthoDB" id="392571at2759"/>
<protein>
    <recommendedName>
        <fullName evidence="1">Nucleolar protein 9</fullName>
    </recommendedName>
    <alternativeName>
        <fullName evidence="3 4">Pumilio domain-containing protein NOP9</fullName>
    </alternativeName>
</protein>
<dbReference type="PROSITE" id="PS50302">
    <property type="entry name" value="PUM"/>
    <property type="match status" value="1"/>
</dbReference>
<dbReference type="GO" id="GO:0003723">
    <property type="term" value="F:RNA binding"/>
    <property type="evidence" value="ECO:0007669"/>
    <property type="project" value="InterPro"/>
</dbReference>
<dbReference type="GO" id="GO:0000056">
    <property type="term" value="P:ribosomal small subunit export from nucleus"/>
    <property type="evidence" value="ECO:0007669"/>
    <property type="project" value="TreeGrafter"/>
</dbReference>
<gene>
    <name evidence="7" type="ORF">DMC30DRAFT_419046</name>
</gene>
<dbReference type="GO" id="GO:0000472">
    <property type="term" value="P:endonucleolytic cleavage to generate mature 5'-end of SSU-rRNA from (SSU-rRNA, 5.8S rRNA, LSU-rRNA)"/>
    <property type="evidence" value="ECO:0007669"/>
    <property type="project" value="TreeGrafter"/>
</dbReference>
<feature type="region of interest" description="Disordered" evidence="6">
    <location>
        <begin position="709"/>
        <end position="821"/>
    </location>
</feature>
<feature type="region of interest" description="Disordered" evidence="6">
    <location>
        <begin position="260"/>
        <end position="279"/>
    </location>
</feature>
<feature type="compositionally biased region" description="Low complexity" evidence="6">
    <location>
        <begin position="725"/>
        <end position="738"/>
    </location>
</feature>
<dbReference type="PANTHER" id="PTHR13102">
    <property type="entry name" value="NUCLEOLAR PROTEIN 9"/>
    <property type="match status" value="1"/>
</dbReference>
<evidence type="ECO:0000256" key="5">
    <source>
        <dbReference type="PROSITE-ProRule" id="PRU00317"/>
    </source>
</evidence>
<dbReference type="Proteomes" id="UP000311382">
    <property type="component" value="Unassembled WGS sequence"/>
</dbReference>
<dbReference type="GO" id="GO:0030686">
    <property type="term" value="C:90S preribosome"/>
    <property type="evidence" value="ECO:0007669"/>
    <property type="project" value="TreeGrafter"/>
</dbReference>
<feature type="compositionally biased region" description="Basic and acidic residues" evidence="6">
    <location>
        <begin position="709"/>
        <end position="724"/>
    </location>
</feature>
<dbReference type="InterPro" id="IPR016024">
    <property type="entry name" value="ARM-type_fold"/>
</dbReference>
<evidence type="ECO:0000256" key="6">
    <source>
        <dbReference type="SAM" id="MobiDB-lite"/>
    </source>
</evidence>
<feature type="repeat" description="Pumilio" evidence="5">
    <location>
        <begin position="636"/>
        <end position="671"/>
    </location>
</feature>
<evidence type="ECO:0000256" key="2">
    <source>
        <dbReference type="ARBA" id="ARBA00022737"/>
    </source>
</evidence>
<dbReference type="InterPro" id="IPR011989">
    <property type="entry name" value="ARM-like"/>
</dbReference>
<evidence type="ECO:0000313" key="7">
    <source>
        <dbReference type="EMBL" id="TNY18206.1"/>
    </source>
</evidence>
<dbReference type="Gene3D" id="1.25.10.10">
    <property type="entry name" value="Leucine-rich Repeat Variant"/>
    <property type="match status" value="2"/>
</dbReference>
<feature type="region of interest" description="Disordered" evidence="6">
    <location>
        <begin position="1"/>
        <end position="73"/>
    </location>
</feature>
<dbReference type="PANTHER" id="PTHR13102:SF0">
    <property type="entry name" value="NUCLEOLAR PROTEIN 9"/>
    <property type="match status" value="1"/>
</dbReference>
<feature type="compositionally biased region" description="Basic and acidic residues" evidence="6">
    <location>
        <begin position="12"/>
        <end position="47"/>
    </location>
</feature>
<evidence type="ECO:0000256" key="4">
    <source>
        <dbReference type="ARBA" id="ARBA00031929"/>
    </source>
</evidence>
<dbReference type="GO" id="GO:0000447">
    <property type="term" value="P:endonucleolytic cleavage in ITS1 to separate SSU-rRNA from 5.8S rRNA and LSU-rRNA from tricistronic rRNA transcript (SSU-rRNA, 5.8S rRNA, LSU-rRNA)"/>
    <property type="evidence" value="ECO:0007669"/>
    <property type="project" value="TreeGrafter"/>
</dbReference>
<accession>A0A5C5FPN0</accession>
<dbReference type="SMART" id="SM00025">
    <property type="entry name" value="Pumilio"/>
    <property type="match status" value="3"/>
</dbReference>
<proteinExistence type="predicted"/>
<dbReference type="Pfam" id="PF22493">
    <property type="entry name" value="PUF_NOP9"/>
    <property type="match status" value="1"/>
</dbReference>
<evidence type="ECO:0000313" key="8">
    <source>
        <dbReference type="Proteomes" id="UP000311382"/>
    </source>
</evidence>
<dbReference type="InterPro" id="IPR040000">
    <property type="entry name" value="NOP9"/>
</dbReference>
<sequence length="821" mass="90066">MPRPRQRKSTVSRKEEKRLKREQEEKEAAAQLEREKRMRERKSKMEWDALPSASGSRGGNNGMFDPDALPEPDPDTKAYFARVSEQIEEMTQMGHGRRETQIIVNEDGEEVEEEVEDERPLLLRSALESLSGHELALAGDHETSVVLERLLYAMDDFAKRVLLDRFTGEFERLVKHRHASHVLQTLFELAGETVDRETRGNIAPAPASAGEAAADLPTMTSLLTSLLTELLPSITTLIYDPFASHCIRILLLVFSGVATSSADPKSRSKKSAQFRKGQGASLGKNWLSDDVSFTKEKDTKGKGKASAAEQRFATPPEFRTALKELYAALDALDGASVDHAGVSLPTATIAGEGVRRAALHEVAGPVLRILVELEALQPGGWAPGGWADRILVGLVSEVAEGSPVAGESATANQDLREEYLAGLLRHPASSPTFEMLLQLAPKSVFDAIWQAFFVGKVHRLAANAVANFVVAVGISRVDEVQLTALLVELRGIAQERRGEWIDNYRTGVLRALLESASRLSACEAEVSELILDTFGLATAEDRKLVVPCVLTLNRLVHWQKLKPDATPEPTTQGSVLIQTWLKLHAPHQQVVFDSIAALSFDSLLAITRSATSSRILDVLLTSPTTPPRALRSFIMSLLGHFHTIADDRIGSRVAERCFASADVYLKDKMAQSLCDKQSDLQRSAYAHFFARKLELPLWGRRRDDWKAKMARATQEEKDRQRAEAEAAQPAKPAAPAQAAEEEGGSKRKKKRERKADEVDEIFAAASASKGASAGGPAVGQAADRERDEDEERAAKKARKAEKRARDTQGMEDVLAAIKASV</sequence>
<organism evidence="7 8">
    <name type="scientific">Rhodotorula diobovata</name>
    <dbReference type="NCBI Taxonomy" id="5288"/>
    <lineage>
        <taxon>Eukaryota</taxon>
        <taxon>Fungi</taxon>
        <taxon>Dikarya</taxon>
        <taxon>Basidiomycota</taxon>
        <taxon>Pucciniomycotina</taxon>
        <taxon>Microbotryomycetes</taxon>
        <taxon>Sporidiobolales</taxon>
        <taxon>Sporidiobolaceae</taxon>
        <taxon>Rhodotorula</taxon>
    </lineage>
</organism>
<dbReference type="SUPFAM" id="SSF48371">
    <property type="entry name" value="ARM repeat"/>
    <property type="match status" value="1"/>
</dbReference>
<reference evidence="7 8" key="1">
    <citation type="submission" date="2019-03" db="EMBL/GenBank/DDBJ databases">
        <title>Rhodosporidium diobovatum UCD-FST 08-225 genome sequencing, assembly, and annotation.</title>
        <authorList>
            <person name="Fakankun I.U."/>
            <person name="Fristensky B."/>
            <person name="Levin D.B."/>
        </authorList>
    </citation>
    <scope>NUCLEOTIDE SEQUENCE [LARGE SCALE GENOMIC DNA]</scope>
    <source>
        <strain evidence="7 8">UCD-FST 08-225</strain>
    </source>
</reference>
<keyword evidence="8" id="KW-1185">Reference proteome</keyword>
<comment type="caution">
    <text evidence="7">The sequence shown here is derived from an EMBL/GenBank/DDBJ whole genome shotgun (WGS) entry which is preliminary data.</text>
</comment>
<dbReference type="STRING" id="5288.A0A5C5FPN0"/>
<dbReference type="GO" id="GO:0030688">
    <property type="term" value="C:preribosome, small subunit precursor"/>
    <property type="evidence" value="ECO:0007669"/>
    <property type="project" value="TreeGrafter"/>
</dbReference>
<dbReference type="InterPro" id="IPR001313">
    <property type="entry name" value="Pumilio_RNA-bd_rpt"/>
</dbReference>